<dbReference type="InterPro" id="IPR036950">
    <property type="entry name" value="PBP_transglycosylase"/>
</dbReference>
<dbReference type="GO" id="GO:0009252">
    <property type="term" value="P:peptidoglycan biosynthetic process"/>
    <property type="evidence" value="ECO:0007669"/>
    <property type="project" value="UniProtKB-UniPathway"/>
</dbReference>
<evidence type="ECO:0000256" key="17">
    <source>
        <dbReference type="ARBA" id="ARBA00022968"/>
    </source>
</evidence>
<keyword evidence="19" id="KW-1133">Transmembrane helix</keyword>
<keyword evidence="17" id="KW-0735">Signal-anchor</keyword>
<dbReference type="SUPFAM" id="SSF53955">
    <property type="entry name" value="Lysozyme-like"/>
    <property type="match status" value="1"/>
</dbReference>
<evidence type="ECO:0000256" key="24">
    <source>
        <dbReference type="ARBA" id="ARBA00034000"/>
    </source>
</evidence>
<dbReference type="OrthoDB" id="9766909at2"/>
<dbReference type="InterPro" id="IPR001264">
    <property type="entry name" value="Glyco_trans_51"/>
</dbReference>
<evidence type="ECO:0000256" key="11">
    <source>
        <dbReference type="ARBA" id="ARBA00022670"/>
    </source>
</evidence>
<evidence type="ECO:0000256" key="6">
    <source>
        <dbReference type="ARBA" id="ARBA00012448"/>
    </source>
</evidence>
<dbReference type="InterPro" id="IPR050396">
    <property type="entry name" value="Glycosyltr_51/Transpeptidase"/>
</dbReference>
<evidence type="ECO:0000256" key="22">
    <source>
        <dbReference type="ARBA" id="ARBA00023268"/>
    </source>
</evidence>
<dbReference type="InterPro" id="IPR012338">
    <property type="entry name" value="Beta-lactam/transpept-like"/>
</dbReference>
<dbReference type="InterPro" id="IPR031376">
    <property type="entry name" value="PCB_OB"/>
</dbReference>
<evidence type="ECO:0000256" key="3">
    <source>
        <dbReference type="ARBA" id="ARBA00004752"/>
    </source>
</evidence>
<comment type="subcellular location">
    <subcellularLocation>
        <location evidence="2">Cell inner membrane</location>
        <topology evidence="2">Single-pass type II membrane protein</topology>
    </subcellularLocation>
</comment>
<comment type="catalytic activity">
    <reaction evidence="24">
        <text>Preferential cleavage: (Ac)2-L-Lys-D-Ala-|-D-Ala. Also transpeptidation of peptidyl-alanyl moieties that are N-acyl substituents of D-alanine.</text>
        <dbReference type="EC" id="3.4.16.4"/>
    </reaction>
</comment>
<evidence type="ECO:0000256" key="2">
    <source>
        <dbReference type="ARBA" id="ARBA00004249"/>
    </source>
</evidence>
<dbReference type="InterPro" id="IPR023346">
    <property type="entry name" value="Lysozyme-like_dom_sf"/>
</dbReference>
<dbReference type="GO" id="GO:0008955">
    <property type="term" value="F:peptidoglycan glycosyltransferase activity"/>
    <property type="evidence" value="ECO:0007669"/>
    <property type="project" value="UniProtKB-EC"/>
</dbReference>
<dbReference type="Pfam" id="PF17092">
    <property type="entry name" value="PCB_OB"/>
    <property type="match status" value="1"/>
</dbReference>
<comment type="caution">
    <text evidence="32">The sequence shown here is derived from an EMBL/GenBank/DDBJ whole genome shotgun (WGS) entry which is preliminary data.</text>
</comment>
<evidence type="ECO:0000256" key="28">
    <source>
        <dbReference type="SAM" id="MobiDB-lite"/>
    </source>
</evidence>
<dbReference type="GO" id="GO:0005886">
    <property type="term" value="C:plasma membrane"/>
    <property type="evidence" value="ECO:0007669"/>
    <property type="project" value="UniProtKB-SubCell"/>
</dbReference>
<dbReference type="GO" id="GO:0071555">
    <property type="term" value="P:cell wall organization"/>
    <property type="evidence" value="ECO:0007669"/>
    <property type="project" value="UniProtKB-KW"/>
</dbReference>
<protein>
    <recommendedName>
        <fullName evidence="7">Penicillin-binding protein 1A</fullName>
        <ecNumber evidence="25">2.4.99.28</ecNumber>
        <ecNumber evidence="6">3.4.16.4</ecNumber>
    </recommendedName>
</protein>
<name>A0A7V7GPJ5_9GAMM</name>
<evidence type="ECO:0000256" key="20">
    <source>
        <dbReference type="ARBA" id="ARBA00023136"/>
    </source>
</evidence>
<evidence type="ECO:0000256" key="23">
    <source>
        <dbReference type="ARBA" id="ARBA00023316"/>
    </source>
</evidence>
<dbReference type="AlphaFoldDB" id="A0A7V7GPJ5"/>
<dbReference type="RefSeq" id="WP_149333933.1">
    <property type="nucleotide sequence ID" value="NZ_QOVF01000007.1"/>
</dbReference>
<evidence type="ECO:0000256" key="18">
    <source>
        <dbReference type="ARBA" id="ARBA00022984"/>
    </source>
</evidence>
<evidence type="ECO:0000256" key="1">
    <source>
        <dbReference type="ARBA" id="ARBA00002624"/>
    </source>
</evidence>
<evidence type="ECO:0000256" key="13">
    <source>
        <dbReference type="ARBA" id="ARBA00022679"/>
    </source>
</evidence>
<evidence type="ECO:0000256" key="12">
    <source>
        <dbReference type="ARBA" id="ARBA00022676"/>
    </source>
</evidence>
<feature type="region of interest" description="Disordered" evidence="28">
    <location>
        <begin position="737"/>
        <end position="767"/>
    </location>
</feature>
<dbReference type="Gene3D" id="3.40.710.10">
    <property type="entry name" value="DD-peptidase/beta-lactamase superfamily"/>
    <property type="match status" value="2"/>
</dbReference>
<keyword evidence="9" id="KW-0997">Cell inner membrane</keyword>
<dbReference type="GO" id="GO:0046677">
    <property type="term" value="P:response to antibiotic"/>
    <property type="evidence" value="ECO:0007669"/>
    <property type="project" value="UniProtKB-KW"/>
</dbReference>
<evidence type="ECO:0000256" key="15">
    <source>
        <dbReference type="ARBA" id="ARBA00022801"/>
    </source>
</evidence>
<feature type="compositionally biased region" description="Polar residues" evidence="28">
    <location>
        <begin position="794"/>
        <end position="803"/>
    </location>
</feature>
<keyword evidence="23" id="KW-0961">Cell wall biogenesis/degradation</keyword>
<dbReference type="Pfam" id="PF00905">
    <property type="entry name" value="Transpeptidase"/>
    <property type="match status" value="1"/>
</dbReference>
<comment type="similarity">
    <text evidence="4">In the C-terminal section; belongs to the transpeptidase family.</text>
</comment>
<dbReference type="GO" id="GO:0008360">
    <property type="term" value="P:regulation of cell shape"/>
    <property type="evidence" value="ECO:0007669"/>
    <property type="project" value="UniProtKB-KW"/>
</dbReference>
<evidence type="ECO:0000256" key="26">
    <source>
        <dbReference type="ARBA" id="ARBA00049902"/>
    </source>
</evidence>
<sequence>MRFLKILFWSLLALISAPIMGLTAIALYLSPGLPDVETLRDVQLQTPLRIYSTDSKLIAEFGEMRRIPISYGQVPENFINAILAAEDDNFLNHHGVDPMGLLRAVTELVQTGSIQTGGSTITMQVAKNYFLTSDRVFSRKLNEILLALQIERSLNKREIFELYVNKIYLGNRAYGIEAAAQVYYGTSIDQLPLSDLAMIAGLPKAPSRYNPISNPERTLLRRDWILGRMLSLGYIDQAEHDEAVASPITATNHGSNPELEAPYVAEMARLEMLSKFGDKAYTNGYHVYTTVDSELQALANVSLRTGLMSYDQRHGYRGPEARHPDSKPDEWPALLKDYRGLGGLLPAIVTGVADDKVTLLLRGGVLGEISWEAMRWARPHLNANSMGPNPDKPADVLAVGDIVRVVPIEGIQFRLTQVPEAQSALISISPQDGAIQALIGGFSFVESNYNRVTQARRQPGSSFKPFLYAAALDNGYSPASMVNDAPLVFFDDYLDSAWRPQNSGGDFLGPIRLREALYRSRNLVSIRLMQDLGVDKALSYIERFGFSRSDLPRNLSASLGTPELTPLQIAQGYTVIANGGYAVKPYLIERIEDYNGQILEVTAAAVTPAARERHEERLSRYAQAANFTDADFTIPELPIAEEVVDPRTTYQLTSMLQDVITRGTAVRARALQRKDLAGKTGTTNDQKDAWFAGYNGDFVTVAWVGFDQPSTLGRREYGGTAALPIWMEFMAGALDGRPEHSQPIPEGLTSVRIDPATGRTSRPGASDGFFEIFKEEDAPPAWDEIESGAYPSGGSDSLPQGLF</sequence>
<feature type="domain" description="Penicillin-binding protein transpeptidase" evidence="29">
    <location>
        <begin position="428"/>
        <end position="730"/>
    </location>
</feature>
<feature type="domain" description="Glycosyl transferase family 51" evidence="30">
    <location>
        <begin position="55"/>
        <end position="229"/>
    </location>
</feature>
<dbReference type="EMBL" id="QOVF01000007">
    <property type="protein sequence ID" value="KAA0691827.1"/>
    <property type="molecule type" value="Genomic_DNA"/>
</dbReference>
<keyword evidence="14" id="KW-0812">Transmembrane</keyword>
<dbReference type="UniPathway" id="UPA00219"/>
<dbReference type="Pfam" id="PF00912">
    <property type="entry name" value="Transgly"/>
    <property type="match status" value="1"/>
</dbReference>
<dbReference type="EC" id="2.4.99.28" evidence="25"/>
<evidence type="ECO:0000256" key="25">
    <source>
        <dbReference type="ARBA" id="ARBA00044770"/>
    </source>
</evidence>
<evidence type="ECO:0000313" key="33">
    <source>
        <dbReference type="Proteomes" id="UP000463138"/>
    </source>
</evidence>
<dbReference type="EC" id="3.4.16.4" evidence="6"/>
<keyword evidence="33" id="KW-1185">Reference proteome</keyword>
<evidence type="ECO:0000256" key="5">
    <source>
        <dbReference type="ARBA" id="ARBA00007739"/>
    </source>
</evidence>
<evidence type="ECO:0000256" key="10">
    <source>
        <dbReference type="ARBA" id="ARBA00022645"/>
    </source>
</evidence>
<evidence type="ECO:0000256" key="7">
    <source>
        <dbReference type="ARBA" id="ARBA00018638"/>
    </source>
</evidence>
<keyword evidence="8" id="KW-1003">Cell membrane</keyword>
<keyword evidence="13" id="KW-0808">Transferase</keyword>
<dbReference type="GO" id="GO:0030288">
    <property type="term" value="C:outer membrane-bounded periplasmic space"/>
    <property type="evidence" value="ECO:0007669"/>
    <property type="project" value="TreeGrafter"/>
</dbReference>
<dbReference type="SUPFAM" id="SSF56601">
    <property type="entry name" value="beta-lactamase/transpeptidase-like"/>
    <property type="match status" value="1"/>
</dbReference>
<keyword evidence="15" id="KW-0378">Hydrolase</keyword>
<dbReference type="GO" id="GO:0009002">
    <property type="term" value="F:serine-type D-Ala-D-Ala carboxypeptidase activity"/>
    <property type="evidence" value="ECO:0007669"/>
    <property type="project" value="UniProtKB-EC"/>
</dbReference>
<keyword evidence="16" id="KW-0133">Cell shape</keyword>
<keyword evidence="11" id="KW-0645">Protease</keyword>
<organism evidence="32 33">
    <name type="scientific">Halopseudomonas laoshanensis</name>
    <dbReference type="NCBI Taxonomy" id="2268758"/>
    <lineage>
        <taxon>Bacteria</taxon>
        <taxon>Pseudomonadati</taxon>
        <taxon>Pseudomonadota</taxon>
        <taxon>Gammaproteobacteria</taxon>
        <taxon>Pseudomonadales</taxon>
        <taxon>Pseudomonadaceae</taxon>
        <taxon>Halopseudomonas</taxon>
    </lineage>
</organism>
<dbReference type="FunFam" id="1.10.3810.10:FF:000003">
    <property type="entry name" value="Penicillin-binding protein 1a"/>
    <property type="match status" value="1"/>
</dbReference>
<gene>
    <name evidence="32" type="ORF">DT594_16465</name>
</gene>
<evidence type="ECO:0000259" key="29">
    <source>
        <dbReference type="Pfam" id="PF00905"/>
    </source>
</evidence>
<keyword evidence="18" id="KW-0573">Peptidoglycan synthesis</keyword>
<evidence type="ECO:0000256" key="8">
    <source>
        <dbReference type="ARBA" id="ARBA00022475"/>
    </source>
</evidence>
<keyword evidence="12" id="KW-0328">Glycosyltransferase</keyword>
<dbReference type="PANTHER" id="PTHR32282">
    <property type="entry name" value="BINDING PROTEIN TRANSPEPTIDASE, PUTATIVE-RELATED"/>
    <property type="match status" value="1"/>
</dbReference>
<evidence type="ECO:0000256" key="21">
    <source>
        <dbReference type="ARBA" id="ARBA00023251"/>
    </source>
</evidence>
<evidence type="ECO:0000259" key="31">
    <source>
        <dbReference type="Pfam" id="PF17092"/>
    </source>
</evidence>
<dbReference type="Proteomes" id="UP000463138">
    <property type="component" value="Unassembled WGS sequence"/>
</dbReference>
<dbReference type="Gene3D" id="1.10.3810.10">
    <property type="entry name" value="Biosynthetic peptidoglycan transglycosylase-like"/>
    <property type="match status" value="1"/>
</dbReference>
<dbReference type="PANTHER" id="PTHR32282:SF27">
    <property type="entry name" value="PENICILLIN-BINDING PROTEIN 1A"/>
    <property type="match status" value="1"/>
</dbReference>
<evidence type="ECO:0000313" key="32">
    <source>
        <dbReference type="EMBL" id="KAA0691827.1"/>
    </source>
</evidence>
<evidence type="ECO:0000256" key="9">
    <source>
        <dbReference type="ARBA" id="ARBA00022519"/>
    </source>
</evidence>
<evidence type="ECO:0000256" key="19">
    <source>
        <dbReference type="ARBA" id="ARBA00022989"/>
    </source>
</evidence>
<comment type="pathway">
    <text evidence="3">Cell wall biogenesis; peptidoglycan biosynthesis.</text>
</comment>
<comment type="catalytic activity">
    <reaction evidence="26">
        <text>[GlcNAc-(1-&gt;4)-Mur2Ac(oyl-L-Ala-gamma-D-Glu-L-Lys-D-Ala-D-Ala)](n)-di-trans,octa-cis-undecaprenyl diphosphate + beta-D-GlcNAc-(1-&gt;4)-Mur2Ac(oyl-L-Ala-gamma-D-Glu-L-Lys-D-Ala-D-Ala)-di-trans,octa-cis-undecaprenyl diphosphate = [GlcNAc-(1-&gt;4)-Mur2Ac(oyl-L-Ala-gamma-D-Glu-L-Lys-D-Ala-D-Ala)](n+1)-di-trans,octa-cis-undecaprenyl diphosphate + di-trans,octa-cis-undecaprenyl diphosphate + H(+)</text>
        <dbReference type="Rhea" id="RHEA:23708"/>
        <dbReference type="Rhea" id="RHEA-COMP:9602"/>
        <dbReference type="Rhea" id="RHEA-COMP:9603"/>
        <dbReference type="ChEBI" id="CHEBI:15378"/>
        <dbReference type="ChEBI" id="CHEBI:58405"/>
        <dbReference type="ChEBI" id="CHEBI:60033"/>
        <dbReference type="ChEBI" id="CHEBI:78435"/>
        <dbReference type="EC" id="2.4.99.28"/>
    </reaction>
</comment>
<feature type="domain" description="Penicillin-binding protein OB-like" evidence="31">
    <location>
        <begin position="316"/>
        <end position="421"/>
    </location>
</feature>
<evidence type="ECO:0000256" key="14">
    <source>
        <dbReference type="ARBA" id="ARBA00022692"/>
    </source>
</evidence>
<accession>A0A7V7GPJ5</accession>
<evidence type="ECO:0000256" key="16">
    <source>
        <dbReference type="ARBA" id="ARBA00022960"/>
    </source>
</evidence>
<reference evidence="32 33" key="1">
    <citation type="submission" date="2018-07" db="EMBL/GenBank/DDBJ databases">
        <title>Pseudomonas laoshanensis sp. nov., isolated from soil.</title>
        <authorList>
            <person name="Sun J."/>
            <person name="Yu L."/>
            <person name="Wang M."/>
            <person name="Zhang C."/>
        </authorList>
    </citation>
    <scope>NUCLEOTIDE SEQUENCE [LARGE SCALE GENOMIC DNA]</scope>
    <source>
        <strain evidence="32 33">Y22</strain>
    </source>
</reference>
<evidence type="ECO:0000256" key="4">
    <source>
        <dbReference type="ARBA" id="ARBA00007090"/>
    </source>
</evidence>
<keyword evidence="21" id="KW-0046">Antibiotic resistance</keyword>
<evidence type="ECO:0000256" key="27">
    <source>
        <dbReference type="ARBA" id="ARBA00060592"/>
    </source>
</evidence>
<dbReference type="GO" id="GO:0006508">
    <property type="term" value="P:proteolysis"/>
    <property type="evidence" value="ECO:0007669"/>
    <property type="project" value="UniProtKB-KW"/>
</dbReference>
<proteinExistence type="inferred from homology"/>
<evidence type="ECO:0000259" key="30">
    <source>
        <dbReference type="Pfam" id="PF00912"/>
    </source>
</evidence>
<comment type="similarity">
    <text evidence="5">In the N-terminal section; belongs to the glycosyltransferase 51 family.</text>
</comment>
<comment type="pathway">
    <text evidence="27">Glycan biosynthesis.</text>
</comment>
<dbReference type="GO" id="GO:0008658">
    <property type="term" value="F:penicillin binding"/>
    <property type="evidence" value="ECO:0007669"/>
    <property type="project" value="InterPro"/>
</dbReference>
<keyword evidence="10" id="KW-0121">Carboxypeptidase</keyword>
<comment type="function">
    <text evidence="1">Cell wall formation. Synthesis of cross-linked peptidoglycan from the lipid intermediates. The enzyme has a penicillin-insensitive transglycosylase N-terminal domain (formation of linear glycan strands) and a penicillin-sensitive transpeptidase C-terminal domain (cross-linking of the peptide subunits).</text>
</comment>
<keyword evidence="20" id="KW-0472">Membrane</keyword>
<feature type="region of interest" description="Disordered" evidence="28">
    <location>
        <begin position="781"/>
        <end position="803"/>
    </location>
</feature>
<dbReference type="NCBIfam" id="TIGR02074">
    <property type="entry name" value="PBP_1a_fam"/>
    <property type="match status" value="1"/>
</dbReference>
<dbReference type="InterPro" id="IPR001460">
    <property type="entry name" value="PCN-bd_Tpept"/>
</dbReference>
<keyword evidence="22" id="KW-0511">Multifunctional enzyme</keyword>